<dbReference type="EnsemblPlants" id="QL06p021477:mrna">
    <property type="protein sequence ID" value="QL06p021477:mrna"/>
    <property type="gene ID" value="QL06p021477"/>
</dbReference>
<dbReference type="Pfam" id="PF00012">
    <property type="entry name" value="HSP70"/>
    <property type="match status" value="1"/>
</dbReference>
<dbReference type="InParanoid" id="A0A7N2LY33"/>
<organism evidence="3 4">
    <name type="scientific">Quercus lobata</name>
    <name type="common">Valley oak</name>
    <dbReference type="NCBI Taxonomy" id="97700"/>
    <lineage>
        <taxon>Eukaryota</taxon>
        <taxon>Viridiplantae</taxon>
        <taxon>Streptophyta</taxon>
        <taxon>Embryophyta</taxon>
        <taxon>Tracheophyta</taxon>
        <taxon>Spermatophyta</taxon>
        <taxon>Magnoliopsida</taxon>
        <taxon>eudicotyledons</taxon>
        <taxon>Gunneridae</taxon>
        <taxon>Pentapetalae</taxon>
        <taxon>rosids</taxon>
        <taxon>fabids</taxon>
        <taxon>Fagales</taxon>
        <taxon>Fagaceae</taxon>
        <taxon>Quercus</taxon>
    </lineage>
</organism>
<reference evidence="3 4" key="1">
    <citation type="journal article" date="2016" name="G3 (Bethesda)">
        <title>First Draft Assembly and Annotation of the Genome of a California Endemic Oak Quercus lobata Nee (Fagaceae).</title>
        <authorList>
            <person name="Sork V.L."/>
            <person name="Fitz-Gibbon S.T."/>
            <person name="Puiu D."/>
            <person name="Crepeau M."/>
            <person name="Gugger P.F."/>
            <person name="Sherman R."/>
            <person name="Stevens K."/>
            <person name="Langley C.H."/>
            <person name="Pellegrini M."/>
            <person name="Salzberg S.L."/>
        </authorList>
    </citation>
    <scope>NUCLEOTIDE SEQUENCE [LARGE SCALE GENOMIC DNA]</scope>
    <source>
        <strain evidence="3 4">cv. SW786</strain>
    </source>
</reference>
<dbReference type="Gramene" id="QL06p021477:mrna">
    <property type="protein sequence ID" value="QL06p021477:mrna"/>
    <property type="gene ID" value="QL06p021477"/>
</dbReference>
<keyword evidence="4" id="KW-1185">Reference proteome</keyword>
<name>A0A7N2LY33_QUELO</name>
<dbReference type="Proteomes" id="UP000594261">
    <property type="component" value="Chromosome 6"/>
</dbReference>
<keyword evidence="1" id="KW-0547">Nucleotide-binding</keyword>
<dbReference type="PANTHER" id="PTHR19375">
    <property type="entry name" value="HEAT SHOCK PROTEIN 70KDA"/>
    <property type="match status" value="1"/>
</dbReference>
<dbReference type="Gene3D" id="2.60.34.10">
    <property type="entry name" value="Substrate Binding Domain Of DNAk, Chain A, domain 1"/>
    <property type="match status" value="1"/>
</dbReference>
<reference evidence="3" key="2">
    <citation type="submission" date="2021-01" db="UniProtKB">
        <authorList>
            <consortium name="EnsemblPlants"/>
        </authorList>
    </citation>
    <scope>IDENTIFICATION</scope>
</reference>
<dbReference type="EMBL" id="LRBV02000006">
    <property type="status" value="NOT_ANNOTATED_CDS"/>
    <property type="molecule type" value="Genomic_DNA"/>
</dbReference>
<dbReference type="InterPro" id="IPR013126">
    <property type="entry name" value="Hsp_70_fam"/>
</dbReference>
<dbReference type="AlphaFoldDB" id="A0A7N2LY33"/>
<dbReference type="GO" id="GO:0005524">
    <property type="term" value="F:ATP binding"/>
    <property type="evidence" value="ECO:0007669"/>
    <property type="project" value="UniProtKB-KW"/>
</dbReference>
<proteinExistence type="predicted"/>
<dbReference type="InterPro" id="IPR029047">
    <property type="entry name" value="HSP70_peptide-bd_sf"/>
</dbReference>
<dbReference type="SUPFAM" id="SSF100920">
    <property type="entry name" value="Heat shock protein 70kD (HSP70), peptide-binding domain"/>
    <property type="match status" value="1"/>
</dbReference>
<evidence type="ECO:0000256" key="1">
    <source>
        <dbReference type="ARBA" id="ARBA00022741"/>
    </source>
</evidence>
<dbReference type="GO" id="GO:0140662">
    <property type="term" value="F:ATP-dependent protein folding chaperone"/>
    <property type="evidence" value="ECO:0007669"/>
    <property type="project" value="InterPro"/>
</dbReference>
<evidence type="ECO:0000256" key="2">
    <source>
        <dbReference type="ARBA" id="ARBA00022840"/>
    </source>
</evidence>
<accession>A0A7N2LY33</accession>
<evidence type="ECO:0008006" key="5">
    <source>
        <dbReference type="Google" id="ProtNLM"/>
    </source>
</evidence>
<sequence length="249" mass="27981">METTNDEKTVLIPRNTNIHTMEVKWVFTYSDNHSSIFIPVYEGERTSTRDNNLLGIFELSGIPPTLKGEVQITVCFKIEANGILNVVSAKVKNNGQQKNITITIERGRLSGKEIMIMVQEAEKYKAMDKEHKMKIMANNALVNQAYNMRITISYKNQVQNLQISSSTEKNHTCPKNHELMLKNNCNECKVDEAHPPQLTSSSKTPLSNSTINSLGTVTNARGIVTLVRNKSKVSSTIAMKKILNLHLIH</sequence>
<evidence type="ECO:0000313" key="3">
    <source>
        <dbReference type="EnsemblPlants" id="QL06p021477:mrna"/>
    </source>
</evidence>
<protein>
    <recommendedName>
        <fullName evidence="5">Heat shock protein 70</fullName>
    </recommendedName>
</protein>
<evidence type="ECO:0000313" key="4">
    <source>
        <dbReference type="Proteomes" id="UP000594261"/>
    </source>
</evidence>
<keyword evidence="2" id="KW-0067">ATP-binding</keyword>